<feature type="domain" description="AAA+ ATPase" evidence="3">
    <location>
        <begin position="342"/>
        <end position="538"/>
    </location>
</feature>
<keyword evidence="4" id="KW-0378">Hydrolase</keyword>
<keyword evidence="4" id="KW-0347">Helicase</keyword>
<dbReference type="InterPro" id="IPR027417">
    <property type="entry name" value="P-loop_NTPase"/>
</dbReference>
<dbReference type="Gene3D" id="1.10.150.20">
    <property type="entry name" value="5' to 3' exonuclease, C-terminal subdomain"/>
    <property type="match status" value="1"/>
</dbReference>
<dbReference type="Pfam" id="PF23139">
    <property type="entry name" value="OB_YrrC"/>
    <property type="match status" value="1"/>
</dbReference>
<dbReference type="PANTHER" id="PTHR43788">
    <property type="entry name" value="DNA2/NAM7 HELICASE FAMILY MEMBER"/>
    <property type="match status" value="1"/>
</dbReference>
<dbReference type="InterPro" id="IPR055446">
    <property type="entry name" value="RecD2_N_OB"/>
</dbReference>
<dbReference type="Pfam" id="PF18335">
    <property type="entry name" value="SH3_13"/>
    <property type="match status" value="1"/>
</dbReference>
<evidence type="ECO:0000313" key="4">
    <source>
        <dbReference type="EMBL" id="GEP43256.1"/>
    </source>
</evidence>
<keyword evidence="5" id="KW-1185">Reference proteome</keyword>
<dbReference type="SMART" id="SM00382">
    <property type="entry name" value="AAA"/>
    <property type="match status" value="1"/>
</dbReference>
<keyword evidence="2" id="KW-0067">ATP-binding</keyword>
<accession>A0A512M938</accession>
<dbReference type="Pfam" id="PF14490">
    <property type="entry name" value="HHH_RecD2"/>
    <property type="match status" value="1"/>
</dbReference>
<dbReference type="RefSeq" id="WP_146850837.1">
    <property type="nucleotide sequence ID" value="NZ_BKAG01000016.1"/>
</dbReference>
<dbReference type="Gene3D" id="2.30.30.940">
    <property type="match status" value="1"/>
</dbReference>
<dbReference type="InterPro" id="IPR029493">
    <property type="entry name" value="RecD2-like_HHH"/>
</dbReference>
<organism evidence="4 5">
    <name type="scientific">Brevifollis gellanilyticus</name>
    <dbReference type="NCBI Taxonomy" id="748831"/>
    <lineage>
        <taxon>Bacteria</taxon>
        <taxon>Pseudomonadati</taxon>
        <taxon>Verrucomicrobiota</taxon>
        <taxon>Verrucomicrobiia</taxon>
        <taxon>Verrucomicrobiales</taxon>
        <taxon>Verrucomicrobiaceae</taxon>
    </lineage>
</organism>
<gene>
    <name evidence="4" type="primary">recD2</name>
    <name evidence="4" type="ORF">BGE01nite_25470</name>
</gene>
<dbReference type="GO" id="GO:0006310">
    <property type="term" value="P:DNA recombination"/>
    <property type="evidence" value="ECO:0007669"/>
    <property type="project" value="InterPro"/>
</dbReference>
<dbReference type="InterPro" id="IPR041451">
    <property type="entry name" value="RecD2_SH13"/>
</dbReference>
<dbReference type="InterPro" id="IPR003593">
    <property type="entry name" value="AAA+_ATPase"/>
</dbReference>
<dbReference type="GO" id="GO:0009338">
    <property type="term" value="C:exodeoxyribonuclease V complex"/>
    <property type="evidence" value="ECO:0007669"/>
    <property type="project" value="TreeGrafter"/>
</dbReference>
<dbReference type="SUPFAM" id="SSF52540">
    <property type="entry name" value="P-loop containing nucleoside triphosphate hydrolases"/>
    <property type="match status" value="2"/>
</dbReference>
<evidence type="ECO:0000256" key="2">
    <source>
        <dbReference type="ARBA" id="ARBA00022840"/>
    </source>
</evidence>
<comment type="caution">
    <text evidence="4">The sequence shown here is derived from an EMBL/GenBank/DDBJ whole genome shotgun (WGS) entry which is preliminary data.</text>
</comment>
<dbReference type="NCBIfam" id="TIGR01448">
    <property type="entry name" value="recD_rel"/>
    <property type="match status" value="1"/>
</dbReference>
<protein>
    <submittedName>
        <fullName evidence="4">ATP-dependent RecD-like DNA helicase</fullName>
    </submittedName>
</protein>
<proteinExistence type="inferred from homology"/>
<dbReference type="Pfam" id="PF14520">
    <property type="entry name" value="HHH_5"/>
    <property type="match status" value="1"/>
</dbReference>
<dbReference type="InterPro" id="IPR006345">
    <property type="entry name" value="RecD2"/>
</dbReference>
<dbReference type="InterPro" id="IPR027785">
    <property type="entry name" value="UvrD-like_helicase_C"/>
</dbReference>
<evidence type="ECO:0000313" key="5">
    <source>
        <dbReference type="Proteomes" id="UP000321577"/>
    </source>
</evidence>
<dbReference type="Proteomes" id="UP000321577">
    <property type="component" value="Unassembled WGS sequence"/>
</dbReference>
<dbReference type="AlphaFoldDB" id="A0A512M938"/>
<dbReference type="PANTHER" id="PTHR43788:SF6">
    <property type="entry name" value="DNA HELICASE B"/>
    <property type="match status" value="1"/>
</dbReference>
<dbReference type="GO" id="GO:0003677">
    <property type="term" value="F:DNA binding"/>
    <property type="evidence" value="ECO:0007669"/>
    <property type="project" value="InterPro"/>
</dbReference>
<dbReference type="Pfam" id="PF13245">
    <property type="entry name" value="AAA_19"/>
    <property type="match status" value="1"/>
</dbReference>
<evidence type="ECO:0000259" key="3">
    <source>
        <dbReference type="SMART" id="SM00382"/>
    </source>
</evidence>
<dbReference type="CDD" id="cd17933">
    <property type="entry name" value="DEXSc_RecD-like"/>
    <property type="match status" value="1"/>
</dbReference>
<dbReference type="InterPro" id="IPR050534">
    <property type="entry name" value="Coronavir_polyprotein_1ab"/>
</dbReference>
<dbReference type="Gene3D" id="1.10.10.2220">
    <property type="match status" value="1"/>
</dbReference>
<dbReference type="SUPFAM" id="SSF47781">
    <property type="entry name" value="RuvA domain 2-like"/>
    <property type="match status" value="1"/>
</dbReference>
<reference evidence="4 5" key="1">
    <citation type="submission" date="2019-07" db="EMBL/GenBank/DDBJ databases">
        <title>Whole genome shotgun sequence of Brevifollis gellanilyticus NBRC 108608.</title>
        <authorList>
            <person name="Hosoyama A."/>
            <person name="Uohara A."/>
            <person name="Ohji S."/>
            <person name="Ichikawa N."/>
        </authorList>
    </citation>
    <scope>NUCLEOTIDE SEQUENCE [LARGE SCALE GENOMIC DNA]</scope>
    <source>
        <strain evidence="4 5">NBRC 108608</strain>
    </source>
</reference>
<dbReference type="OrthoDB" id="9803432at2"/>
<dbReference type="GO" id="GO:0017116">
    <property type="term" value="F:single-stranded DNA helicase activity"/>
    <property type="evidence" value="ECO:0007669"/>
    <property type="project" value="TreeGrafter"/>
</dbReference>
<dbReference type="EMBL" id="BKAG01000016">
    <property type="protein sequence ID" value="GEP43256.1"/>
    <property type="molecule type" value="Genomic_DNA"/>
</dbReference>
<sequence length="726" mass="80895">MSPAPPASSATLRGFVERVVYHTEDTGYCILKVLPEGHREPLSLIGKAPRVVAGEQFEATGKWEHTNEYGQQFKADTLKLTRPNSSEGIERYLGSGLIEGIGPAYAKRMVEKFGERIFEIIENESVKLEDVEGIGRKRRQEIRESWLKQKGVHNIMLFLHKHGISSSRALRIHKTYGDEALTVLTRDPYRLAQDIHGIGFRTADQIAQQMGMSVDAPERIRAGILHTLETGAQNGHTCLPRSLLHQKAVEVLRCVDELIDDQIEHLVREELIEPHDIQDMRMFYLPYLRAAEKSIAKRLKDLASAPASYPEIEPQEAIAWAAKETGKELAESQQRAVISALQNRCLIITGGPGVGKTTILRTILSILEKHQVKMILAAPTGRAAKRLNESTGLEAKTMHRLLEYQGSGSWGRHRGRPLTGDLFVLDECSMVDTPLMAQFVSALPEGAHLLLVGDADQLPSVGPGMVLNDLISSEAVPCVKLTEIFRQAATSRIITSAHAINRGQMPDLKPSRDADFFFLEAGSAGEISDTLIDLVQRRLPARYTFDPARDIQVLTPMNRNELGTQALNVRLQDALNPPNELKYEVERFGSTFRVGDKVIQTQNNYDKDVFNGDLGHIVSIDTDPLKLSVRFEGERLVEYEPGELDELQLAYAMTIHKSQGSEFPCVVIPVSTQHYVLLERSLIYTAITRAKKLVVLVGDPKALSLAISKQESRKRWTGLRSLLEAP</sequence>
<dbReference type="Gene3D" id="3.40.50.300">
    <property type="entry name" value="P-loop containing nucleotide triphosphate hydrolases"/>
    <property type="match status" value="2"/>
</dbReference>
<dbReference type="CDD" id="cd18809">
    <property type="entry name" value="SF1_C_RecD"/>
    <property type="match status" value="1"/>
</dbReference>
<evidence type="ECO:0000256" key="1">
    <source>
        <dbReference type="ARBA" id="ARBA00022741"/>
    </source>
</evidence>
<dbReference type="HAMAP" id="MF_01488">
    <property type="entry name" value="RecD2"/>
    <property type="match status" value="1"/>
</dbReference>
<dbReference type="GO" id="GO:0043139">
    <property type="term" value="F:5'-3' DNA helicase activity"/>
    <property type="evidence" value="ECO:0007669"/>
    <property type="project" value="InterPro"/>
</dbReference>
<dbReference type="GO" id="GO:0005524">
    <property type="term" value="F:ATP binding"/>
    <property type="evidence" value="ECO:0007669"/>
    <property type="project" value="UniProtKB-KW"/>
</dbReference>
<dbReference type="InterPro" id="IPR010994">
    <property type="entry name" value="RuvA_2-like"/>
</dbReference>
<keyword evidence="1" id="KW-0547">Nucleotide-binding</keyword>
<dbReference type="Pfam" id="PF13538">
    <property type="entry name" value="UvrD_C_2"/>
    <property type="match status" value="1"/>
</dbReference>
<name>A0A512M938_9BACT</name>